<evidence type="ECO:0000256" key="1">
    <source>
        <dbReference type="SAM" id="Phobius"/>
    </source>
</evidence>
<dbReference type="AlphaFoldDB" id="A0A0W8FNP4"/>
<feature type="transmembrane region" description="Helical" evidence="1">
    <location>
        <begin position="12"/>
        <end position="31"/>
    </location>
</feature>
<gene>
    <name evidence="2" type="ORF">ASZ90_007695</name>
</gene>
<evidence type="ECO:0000313" key="2">
    <source>
        <dbReference type="EMBL" id="KUG22519.1"/>
    </source>
</evidence>
<comment type="caution">
    <text evidence="2">The sequence shown here is derived from an EMBL/GenBank/DDBJ whole genome shotgun (WGS) entry which is preliminary data.</text>
</comment>
<keyword evidence="1" id="KW-0812">Transmembrane</keyword>
<organism evidence="2">
    <name type="scientific">hydrocarbon metagenome</name>
    <dbReference type="NCBI Taxonomy" id="938273"/>
    <lineage>
        <taxon>unclassified sequences</taxon>
        <taxon>metagenomes</taxon>
        <taxon>ecological metagenomes</taxon>
    </lineage>
</organism>
<sequence length="260" mass="28375">MKKNSKPTKIKLFLLGRGLLAVLTSSIFFFMSSSICFAPTKIMDDSGFAKTKAINFAGKKMMSDEELSNTNAQAFFSLNQTSNQYGSQNVITLNLGVRVDVLAHVDSFKIGYWNNGGLGWDYNVTNFYFGGSDQHSNVNAAPLVLKGLFLQVGFDNISSPTQRKLNYIDFGTMSASGPVTGSFRMLNALASNAGTGQNNGVLIRQTAAGRQTITFANEPMTFLFAAKYNYTDNGGDTTSNLRGFFQKIPNQSTKLGYDLN</sequence>
<reference evidence="2" key="1">
    <citation type="journal article" date="2015" name="Proc. Natl. Acad. Sci. U.S.A.">
        <title>Networks of energetic and metabolic interactions define dynamics in microbial communities.</title>
        <authorList>
            <person name="Embree M."/>
            <person name="Liu J.K."/>
            <person name="Al-Bassam M.M."/>
            <person name="Zengler K."/>
        </authorList>
    </citation>
    <scope>NUCLEOTIDE SEQUENCE</scope>
</reference>
<accession>A0A0W8FNP4</accession>
<dbReference type="EMBL" id="LNQE01000960">
    <property type="protein sequence ID" value="KUG22519.1"/>
    <property type="molecule type" value="Genomic_DNA"/>
</dbReference>
<keyword evidence="1" id="KW-0472">Membrane</keyword>
<protein>
    <submittedName>
        <fullName evidence="2">Uncharacterized protein</fullName>
    </submittedName>
</protein>
<proteinExistence type="predicted"/>
<name>A0A0W8FNP4_9ZZZZ</name>
<keyword evidence="1" id="KW-1133">Transmembrane helix</keyword>